<reference evidence="2" key="1">
    <citation type="journal article" date="2020" name="Nature">
        <title>Giant virus diversity and host interactions through global metagenomics.</title>
        <authorList>
            <person name="Schulz F."/>
            <person name="Roux S."/>
            <person name="Paez-Espino D."/>
            <person name="Jungbluth S."/>
            <person name="Walsh D.A."/>
            <person name="Denef V.J."/>
            <person name="McMahon K.D."/>
            <person name="Konstantinidis K.T."/>
            <person name="Eloe-Fadrosh E.A."/>
            <person name="Kyrpides N.C."/>
            <person name="Woyke T."/>
        </authorList>
    </citation>
    <scope>NUCLEOTIDE SEQUENCE</scope>
    <source>
        <strain evidence="2">GVMAG-S-1103017-68</strain>
    </source>
</reference>
<dbReference type="EMBL" id="MN740858">
    <property type="protein sequence ID" value="QHU15453.1"/>
    <property type="molecule type" value="Genomic_DNA"/>
</dbReference>
<feature type="region of interest" description="Disordered" evidence="1">
    <location>
        <begin position="1"/>
        <end position="22"/>
    </location>
</feature>
<protein>
    <submittedName>
        <fullName evidence="2">Uncharacterized protein</fullName>
    </submittedName>
</protein>
<feature type="region of interest" description="Disordered" evidence="1">
    <location>
        <begin position="591"/>
        <end position="686"/>
    </location>
</feature>
<proteinExistence type="predicted"/>
<accession>A0A6C0KDI9</accession>
<evidence type="ECO:0000256" key="1">
    <source>
        <dbReference type="SAM" id="MobiDB-lite"/>
    </source>
</evidence>
<organism evidence="2">
    <name type="scientific">viral metagenome</name>
    <dbReference type="NCBI Taxonomy" id="1070528"/>
    <lineage>
        <taxon>unclassified sequences</taxon>
        <taxon>metagenomes</taxon>
        <taxon>organismal metagenomes</taxon>
    </lineage>
</organism>
<dbReference type="AlphaFoldDB" id="A0A6C0KDI9"/>
<feature type="region of interest" description="Disordered" evidence="1">
    <location>
        <begin position="116"/>
        <end position="149"/>
    </location>
</feature>
<feature type="compositionally biased region" description="Low complexity" evidence="1">
    <location>
        <begin position="661"/>
        <end position="670"/>
    </location>
</feature>
<name>A0A6C0KDI9_9ZZZZ</name>
<evidence type="ECO:0000313" key="2">
    <source>
        <dbReference type="EMBL" id="QHU15453.1"/>
    </source>
</evidence>
<sequence length="843" mass="90076">MPPPVATPGYGPGGDPEFTGKYTTPLGPGEITEIVLLVHLNGLDYECALSWFPGVETVDLLVSARAAVNRRVGVELFATGDDFVVTLSGSAVVLNGCVPNGTRLRVQVPGMLPVPPALSPHNSVAATGGGRSRTDDPGEASAEDDAHGADFPLAASADTLRLCARIKRHMDMGHHSDPGIRDDVDRAFDELQKLYGDSFENAPFMNGADPELKEYDAAFVVAMHAHVKKDDQSDTVHDVIVEWRQHVVSVNHRNKYTKDFPSTAWALDRPHSKYKAPRSAVELADDLVDTVKAASTYCLQSYNEVIARYLISVGDHANDVGDLSARVFATYTYLANPERMAAPSDASHPVVRAFEAAKRMSFVPESETLLFLTFTNAHMALVAPGHEASRVFIRNQGRLVYIYDTGHRIDAIEDAVTALLASYVTQDGIHGLDTGDCIAATLIATKTMALAMFVTGEGAAAGAAACRAETTPSEIQGWHSSPWNKGCEAQRRRFVDPVQDCNVGIDASLAPSDASTLLAVAMTTEECMAASIDTADLQECHAGVYIVPVHCYLGKQQQRYRVRGQNGRTVLEKKFEDMNSTQFRKFVMQLTPPEKAVDDGGAGEDGRGDGDGGAGAGPSPGERTEARPTRAASKRKPSPGDPTESRPTRAASKRKTGGGATAADTHATLGETQDSKPAKSGADAQCDDDDISCVVCKTTDGTKSILMCDGLSADSPCYVAMCVGCTGRAKPGKHTPFFCPSGCELHIIAARAVMNAHFDHRMEDAGKSQKQVFAEIRAMLADTGLTLSDTTLSRWLKWNVSMPPPISSSRNAAAPGSKATNHTMLALVASRFPGALAEYYASM</sequence>